<feature type="transmembrane region" description="Helical" evidence="1">
    <location>
        <begin position="7"/>
        <end position="30"/>
    </location>
</feature>
<proteinExistence type="predicted"/>
<dbReference type="OMA" id="YLYIMAS"/>
<gene>
    <name evidence="2" type="ORF">HA332_01985</name>
</gene>
<organism evidence="2 3">
    <name type="scientific">Sulfurisphaera tokodaii</name>
    <dbReference type="NCBI Taxonomy" id="111955"/>
    <lineage>
        <taxon>Archaea</taxon>
        <taxon>Thermoproteota</taxon>
        <taxon>Thermoprotei</taxon>
        <taxon>Sulfolobales</taxon>
        <taxon>Sulfolobaceae</taxon>
        <taxon>Sulfurisphaera</taxon>
    </lineage>
</organism>
<keyword evidence="1" id="KW-0812">Transmembrane</keyword>
<name>A0A832TPG4_9CREN</name>
<reference evidence="2" key="1">
    <citation type="journal article" date="2020" name="bioRxiv">
        <title>A rank-normalized archaeal taxonomy based on genome phylogeny resolves widespread incomplete and uneven classifications.</title>
        <authorList>
            <person name="Rinke C."/>
            <person name="Chuvochina M."/>
            <person name="Mussig A.J."/>
            <person name="Chaumeil P.-A."/>
            <person name="Waite D.W."/>
            <person name="Whitman W.B."/>
            <person name="Parks D.H."/>
            <person name="Hugenholtz P."/>
        </authorList>
    </citation>
    <scope>NUCLEOTIDE SEQUENCE</scope>
    <source>
        <strain evidence="2">UBA8838</strain>
    </source>
</reference>
<keyword evidence="1" id="KW-1133">Transmembrane helix</keyword>
<dbReference type="Proteomes" id="UP000646844">
    <property type="component" value="Unassembled WGS sequence"/>
</dbReference>
<evidence type="ECO:0000313" key="2">
    <source>
        <dbReference type="EMBL" id="HII73183.1"/>
    </source>
</evidence>
<feature type="transmembrane region" description="Helical" evidence="1">
    <location>
        <begin position="76"/>
        <end position="97"/>
    </location>
</feature>
<feature type="transmembrane region" description="Helical" evidence="1">
    <location>
        <begin position="45"/>
        <end position="64"/>
    </location>
</feature>
<dbReference type="EMBL" id="DUJO01000009">
    <property type="protein sequence ID" value="HII73183.1"/>
    <property type="molecule type" value="Genomic_DNA"/>
</dbReference>
<evidence type="ECO:0000256" key="1">
    <source>
        <dbReference type="SAM" id="Phobius"/>
    </source>
</evidence>
<dbReference type="AlphaFoldDB" id="A0A832TPG4"/>
<dbReference type="RefSeq" id="WP_010979721.1">
    <property type="nucleotide sequence ID" value="NZ_BAABQO010000006.1"/>
</dbReference>
<sequence>MNPRLIYKYSIVSIIILFVTFTLGLLRALIDNGIIKNYYMSEEVLIFHIIFALASGGLGYYLYIMASRTGLLFPKFVATSNIVSIAVAGFSGLGYLLTQNDEFTRVMLYGFEISLALSSMLVGYLYCFMRVCSR</sequence>
<keyword evidence="1" id="KW-0472">Membrane</keyword>
<feature type="transmembrane region" description="Helical" evidence="1">
    <location>
        <begin position="109"/>
        <end position="129"/>
    </location>
</feature>
<accession>A0A832TPG4</accession>
<evidence type="ECO:0000313" key="3">
    <source>
        <dbReference type="Proteomes" id="UP000646844"/>
    </source>
</evidence>
<comment type="caution">
    <text evidence="2">The sequence shown here is derived from an EMBL/GenBank/DDBJ whole genome shotgun (WGS) entry which is preliminary data.</text>
</comment>
<dbReference type="GeneID" id="1459707"/>
<protein>
    <submittedName>
        <fullName evidence="2">Uncharacterized protein</fullName>
    </submittedName>
</protein>